<comment type="subcellular location">
    <subcellularLocation>
        <location evidence="1">Membrane</location>
        <topology evidence="1">Single-pass membrane protein</topology>
    </subcellularLocation>
</comment>
<feature type="region of interest" description="Disordered" evidence="7">
    <location>
        <begin position="351"/>
        <end position="386"/>
    </location>
</feature>
<evidence type="ECO:0000256" key="3">
    <source>
        <dbReference type="ARBA" id="ARBA00022692"/>
    </source>
</evidence>
<evidence type="ECO:0000313" key="12">
    <source>
        <dbReference type="Proteomes" id="UP001652660"/>
    </source>
</evidence>
<feature type="signal peptide" evidence="9">
    <location>
        <begin position="1"/>
        <end position="25"/>
    </location>
</feature>
<evidence type="ECO:0000256" key="6">
    <source>
        <dbReference type="ARBA" id="ARBA00023136"/>
    </source>
</evidence>
<dbReference type="GO" id="GO:0016413">
    <property type="term" value="F:O-acetyltransferase activity"/>
    <property type="evidence" value="ECO:0007669"/>
    <property type="project" value="InterPro"/>
</dbReference>
<keyword evidence="6 8" id="KW-0472">Membrane</keyword>
<keyword evidence="5 8" id="KW-1133">Transmembrane helix</keyword>
<evidence type="ECO:0000256" key="4">
    <source>
        <dbReference type="ARBA" id="ARBA00022968"/>
    </source>
</evidence>
<evidence type="ECO:0000313" key="13">
    <source>
        <dbReference type="RefSeq" id="XP_027060987.2"/>
    </source>
</evidence>
<feature type="compositionally biased region" description="Basic and acidic residues" evidence="7">
    <location>
        <begin position="377"/>
        <end position="386"/>
    </location>
</feature>
<evidence type="ECO:0000256" key="7">
    <source>
        <dbReference type="SAM" id="MobiDB-lite"/>
    </source>
</evidence>
<keyword evidence="3 8" id="KW-0812">Transmembrane</keyword>
<evidence type="ECO:0000259" key="10">
    <source>
        <dbReference type="Pfam" id="PF13839"/>
    </source>
</evidence>
<dbReference type="Pfam" id="PF14416">
    <property type="entry name" value="PMR5N"/>
    <property type="match status" value="1"/>
</dbReference>
<reference evidence="13" key="2">
    <citation type="submission" date="2025-08" db="UniProtKB">
        <authorList>
            <consortium name="RefSeq"/>
        </authorList>
    </citation>
    <scope>IDENTIFICATION</scope>
    <source>
        <tissue evidence="13">Leaves</tissue>
    </source>
</reference>
<evidence type="ECO:0000256" key="9">
    <source>
        <dbReference type="SAM" id="SignalP"/>
    </source>
</evidence>
<proteinExistence type="inferred from homology"/>
<dbReference type="PANTHER" id="PTHR32285">
    <property type="entry name" value="PROTEIN TRICHOME BIREFRINGENCE-LIKE 9-RELATED"/>
    <property type="match status" value="1"/>
</dbReference>
<protein>
    <submittedName>
        <fullName evidence="13">Protein trichome birefringence-like 43</fullName>
    </submittedName>
</protein>
<dbReference type="InterPro" id="IPR029962">
    <property type="entry name" value="TBL"/>
</dbReference>
<evidence type="ECO:0000256" key="2">
    <source>
        <dbReference type="ARBA" id="ARBA00007727"/>
    </source>
</evidence>
<dbReference type="InterPro" id="IPR026057">
    <property type="entry name" value="TBL_C"/>
</dbReference>
<accession>A0A6P6S696</accession>
<evidence type="ECO:0000256" key="1">
    <source>
        <dbReference type="ARBA" id="ARBA00004167"/>
    </source>
</evidence>
<keyword evidence="9" id="KW-0732">Signal</keyword>
<name>A0A6P6S696_COFAR</name>
<dbReference type="PANTHER" id="PTHR32285:SF372">
    <property type="entry name" value="PROTEIN TRICHOME BIREFRINGENCE-LIKE 43"/>
    <property type="match status" value="1"/>
</dbReference>
<feature type="region of interest" description="Disordered" evidence="7">
    <location>
        <begin position="259"/>
        <end position="278"/>
    </location>
</feature>
<dbReference type="Proteomes" id="UP001652660">
    <property type="component" value="Chromosome 5e"/>
</dbReference>
<feature type="domain" description="Trichome birefringence-like N-terminal" evidence="11">
    <location>
        <begin position="33"/>
        <end position="85"/>
    </location>
</feature>
<feature type="domain" description="Trichome birefringence-like C-terminal" evidence="10">
    <location>
        <begin position="86"/>
        <end position="314"/>
    </location>
</feature>
<dbReference type="GO" id="GO:0016020">
    <property type="term" value="C:membrane"/>
    <property type="evidence" value="ECO:0007669"/>
    <property type="project" value="UniProtKB-SubCell"/>
</dbReference>
<comment type="similarity">
    <text evidence="2">Belongs to the PC-esterase family. TBL subfamily.</text>
</comment>
<evidence type="ECO:0000256" key="8">
    <source>
        <dbReference type="SAM" id="Phobius"/>
    </source>
</evidence>
<feature type="compositionally biased region" description="Low complexity" evidence="7">
    <location>
        <begin position="351"/>
        <end position="363"/>
    </location>
</feature>
<feature type="compositionally biased region" description="Polar residues" evidence="7">
    <location>
        <begin position="364"/>
        <end position="376"/>
    </location>
</feature>
<reference evidence="12" key="1">
    <citation type="journal article" date="2025" name="Foods">
        <title>Unveiling the Microbial Signatures of Arabica Coffee Cherries: Insights into Ripeness Specific Diversity, Functional Traits, and Implications for Quality and Safety.</title>
        <authorList>
            <consortium name="RefSeq"/>
            <person name="Tenea G.N."/>
            <person name="Cifuentes V."/>
            <person name="Reyes P."/>
            <person name="Cevallos-Vallejos M."/>
        </authorList>
    </citation>
    <scope>NUCLEOTIDE SEQUENCE [LARGE SCALE GENOMIC DNA]</scope>
</reference>
<feature type="transmembrane region" description="Helical" evidence="8">
    <location>
        <begin position="315"/>
        <end position="341"/>
    </location>
</feature>
<feature type="chain" id="PRO_5045470215" evidence="9">
    <location>
        <begin position="26"/>
        <end position="386"/>
    </location>
</feature>
<feature type="compositionally biased region" description="Basic and acidic residues" evidence="7">
    <location>
        <begin position="267"/>
        <end position="278"/>
    </location>
</feature>
<keyword evidence="12" id="KW-1185">Reference proteome</keyword>
<evidence type="ECO:0000259" key="11">
    <source>
        <dbReference type="Pfam" id="PF14416"/>
    </source>
</evidence>
<evidence type="ECO:0000256" key="5">
    <source>
        <dbReference type="ARBA" id="ARBA00022989"/>
    </source>
</evidence>
<sequence length="386" mass="43431">MGGFLLTAIVGAAALLLLSSILIHARETGTINGCDFFQGSWILDDSYPLYDTTQCPFIENEFDCQKNGRPDKDYLKYRWQPDSCNLTRFDGQNFLSNYRGKLLMFVGDSLSLNQWQSLTCMLHIAVPEAPYKLERIQDLSKFTFPTYNVSILFSRKAFLVDIRNEENLRVLKLDSISASKTWEGIDTLMFNSWHWWLHTGSKQGWDVIQYKNVLYKDMNRLLAYEKALNTWARWVKSRVDASKTKIIFQGVSSDHATFAGPSGNCGGEKEPIKDPGEAHPAETVLERALKGLSKPVYLFNRTRLSKVREDAHPSFSFYLFLSFSFSFLSFSFLSSPLLLLLPSPSPFPVTSPLSPTSSTSVSTASGAKQALNNAGKSESRITKIAS</sequence>
<dbReference type="Pfam" id="PF13839">
    <property type="entry name" value="PC-Esterase"/>
    <property type="match status" value="1"/>
</dbReference>
<dbReference type="GO" id="GO:0005794">
    <property type="term" value="C:Golgi apparatus"/>
    <property type="evidence" value="ECO:0007669"/>
    <property type="project" value="TreeGrafter"/>
</dbReference>
<dbReference type="AlphaFoldDB" id="A0A6P6S696"/>
<dbReference type="RefSeq" id="XP_027060987.2">
    <property type="nucleotide sequence ID" value="XM_027205186.2"/>
</dbReference>
<keyword evidence="4" id="KW-0735">Signal-anchor</keyword>
<dbReference type="InterPro" id="IPR025846">
    <property type="entry name" value="TBL_N"/>
</dbReference>
<gene>
    <name evidence="13" type="primary">LOC113687616</name>
</gene>
<dbReference type="GeneID" id="113687616"/>
<organism evidence="12 13">
    <name type="scientific">Coffea arabica</name>
    <name type="common">Arabian coffee</name>
    <dbReference type="NCBI Taxonomy" id="13443"/>
    <lineage>
        <taxon>Eukaryota</taxon>
        <taxon>Viridiplantae</taxon>
        <taxon>Streptophyta</taxon>
        <taxon>Embryophyta</taxon>
        <taxon>Tracheophyta</taxon>
        <taxon>Spermatophyta</taxon>
        <taxon>Magnoliopsida</taxon>
        <taxon>eudicotyledons</taxon>
        <taxon>Gunneridae</taxon>
        <taxon>Pentapetalae</taxon>
        <taxon>asterids</taxon>
        <taxon>lamiids</taxon>
        <taxon>Gentianales</taxon>
        <taxon>Rubiaceae</taxon>
        <taxon>Ixoroideae</taxon>
        <taxon>Gardenieae complex</taxon>
        <taxon>Bertiereae - Coffeeae clade</taxon>
        <taxon>Coffeeae</taxon>
        <taxon>Coffea</taxon>
    </lineage>
</organism>
<dbReference type="OrthoDB" id="630188at2759"/>